<dbReference type="AlphaFoldDB" id="A0AA86ALA6"/>
<accession>A0AA86ALA6</accession>
<evidence type="ECO:0000313" key="4">
    <source>
        <dbReference type="Proteomes" id="UP000019322"/>
    </source>
</evidence>
<dbReference type="PANTHER" id="PTHR37550:SF3">
    <property type="entry name" value="ANTITOXIN VAPB1"/>
    <property type="match status" value="1"/>
</dbReference>
<dbReference type="InterPro" id="IPR007159">
    <property type="entry name" value="SpoVT-AbrB_dom"/>
</dbReference>
<dbReference type="InterPro" id="IPR037914">
    <property type="entry name" value="SpoVT-AbrB_sf"/>
</dbReference>
<dbReference type="InterPro" id="IPR047976">
    <property type="entry name" value="Anti_VapB2-like"/>
</dbReference>
<proteinExistence type="inferred from homology"/>
<sequence length="79" mass="9378">MTSTAKLFQNGQSQAIRLPKEYRFEHQQEVIIKKIDGAILIFPKNDKSVWEKMFDTLGNFSDDFLAQRRQPTQEREELF</sequence>
<dbReference type="Pfam" id="PF04014">
    <property type="entry name" value="MazE_antitoxin"/>
    <property type="match status" value="1"/>
</dbReference>
<protein>
    <submittedName>
        <fullName evidence="3">Antitoxin protein, VagC family</fullName>
    </submittedName>
</protein>
<dbReference type="GO" id="GO:0003677">
    <property type="term" value="F:DNA binding"/>
    <property type="evidence" value="ECO:0007669"/>
    <property type="project" value="InterPro"/>
</dbReference>
<feature type="domain" description="SpoVT-AbrB" evidence="2">
    <location>
        <begin position="8"/>
        <end position="46"/>
    </location>
</feature>
<name>A0AA86ALA6_SULMK</name>
<dbReference type="SUPFAM" id="SSF89447">
    <property type="entry name" value="AbrB/MazE/MraZ-like"/>
    <property type="match status" value="1"/>
</dbReference>
<evidence type="ECO:0000256" key="1">
    <source>
        <dbReference type="ARBA" id="ARBA00007924"/>
    </source>
</evidence>
<dbReference type="Proteomes" id="UP000019322">
    <property type="component" value="Chromosome"/>
</dbReference>
<organism evidence="3 4">
    <name type="scientific">Sulfurospirillum multivorans (strain DM 12446 / JCM 15788 / NBRC 109480)</name>
    <dbReference type="NCBI Taxonomy" id="1150621"/>
    <lineage>
        <taxon>Bacteria</taxon>
        <taxon>Pseudomonadati</taxon>
        <taxon>Campylobacterota</taxon>
        <taxon>Epsilonproteobacteria</taxon>
        <taxon>Campylobacterales</taxon>
        <taxon>Sulfurospirillaceae</taxon>
        <taxon>Sulfurospirillum</taxon>
    </lineage>
</organism>
<evidence type="ECO:0000313" key="3">
    <source>
        <dbReference type="EMBL" id="AHJ12584.1"/>
    </source>
</evidence>
<dbReference type="PANTHER" id="PTHR37550">
    <property type="entry name" value="ANTITOXIN VAPB1"/>
    <property type="match status" value="1"/>
</dbReference>
<dbReference type="RefSeq" id="WP_025344462.1">
    <property type="nucleotide sequence ID" value="NZ_CP007201.1"/>
</dbReference>
<dbReference type="NCBIfam" id="NF040493">
    <property type="entry name" value="TA_anti_VapB"/>
    <property type="match status" value="1"/>
</dbReference>
<dbReference type="Gene3D" id="2.10.260.10">
    <property type="match status" value="1"/>
</dbReference>
<dbReference type="KEGG" id="smul:SMUL_1323"/>
<dbReference type="EMBL" id="CP007201">
    <property type="protein sequence ID" value="AHJ12584.1"/>
    <property type="molecule type" value="Genomic_DNA"/>
</dbReference>
<evidence type="ECO:0000259" key="2">
    <source>
        <dbReference type="Pfam" id="PF04014"/>
    </source>
</evidence>
<gene>
    <name evidence="3" type="ORF">SMUL_1323</name>
</gene>
<reference evidence="3 4" key="1">
    <citation type="journal article" date="2014" name="Environ. Microbiol.">
        <title>Insights into organohalide respiration and the versatile catabolism of Sulfurospirillum multivorans gained from comparative genomics and physiological studies.</title>
        <authorList>
            <person name="Goris T."/>
            <person name="Schubert T."/>
            <person name="Gadkari J."/>
            <person name="Wubet T."/>
            <person name="Tarkka M."/>
            <person name="Buscot F."/>
            <person name="Adrian L."/>
            <person name="Diekert G."/>
        </authorList>
    </citation>
    <scope>NUCLEOTIDE SEQUENCE [LARGE SCALE GENOMIC DNA]</scope>
    <source>
        <strain evidence="4">DM 12446 / JCM 15788 / NBRC 109480</strain>
    </source>
</reference>
<comment type="similarity">
    <text evidence="1">Belongs to the VapB family.</text>
</comment>
<dbReference type="InterPro" id="IPR051734">
    <property type="entry name" value="VapB_TA_antitoxins"/>
</dbReference>